<sequence>QLKIVLNESEKFVRLLVLKVKKQELIDIIVVSQVF</sequence>
<dbReference type="AlphaFoldDB" id="W1YS21"/>
<dbReference type="EMBL" id="AZMM01001448">
    <property type="protein sequence ID" value="ETJ44555.1"/>
    <property type="molecule type" value="Genomic_DNA"/>
</dbReference>
<evidence type="ECO:0000313" key="1">
    <source>
        <dbReference type="EMBL" id="ETJ44555.1"/>
    </source>
</evidence>
<protein>
    <submittedName>
        <fullName evidence="1">Uncharacterized protein</fullName>
    </submittedName>
</protein>
<comment type="caution">
    <text evidence="1">The sequence shown here is derived from an EMBL/GenBank/DDBJ whole genome shotgun (WGS) entry which is preliminary data.</text>
</comment>
<proteinExistence type="predicted"/>
<feature type="non-terminal residue" evidence="1">
    <location>
        <position position="1"/>
    </location>
</feature>
<reference evidence="1" key="1">
    <citation type="submission" date="2013-12" db="EMBL/GenBank/DDBJ databases">
        <title>A Varibaculum cambriense genome reconstructed from a premature infant gut community with otherwise low bacterial novelty that shifts toward anaerobic metabolism during the third week of life.</title>
        <authorList>
            <person name="Brown C.T."/>
            <person name="Sharon I."/>
            <person name="Thomas B.C."/>
            <person name="Castelle C.J."/>
            <person name="Morowitz M.J."/>
            <person name="Banfield J.F."/>
        </authorList>
    </citation>
    <scope>NUCLEOTIDE SEQUENCE</scope>
</reference>
<organism evidence="1">
    <name type="scientific">human gut metagenome</name>
    <dbReference type="NCBI Taxonomy" id="408170"/>
    <lineage>
        <taxon>unclassified sequences</taxon>
        <taxon>metagenomes</taxon>
        <taxon>organismal metagenomes</taxon>
    </lineage>
</organism>
<gene>
    <name evidence="1" type="ORF">Q604_UNBC01448G0001</name>
</gene>
<name>W1YS21_9ZZZZ</name>
<accession>W1YS21</accession>